<evidence type="ECO:0000313" key="2">
    <source>
        <dbReference type="Proteomes" id="UP000027586"/>
    </source>
</evidence>
<dbReference type="EMBL" id="CBTN010000041">
    <property type="protein sequence ID" value="CDH56882.1"/>
    <property type="molecule type" value="Genomic_DNA"/>
</dbReference>
<proteinExistence type="predicted"/>
<sequence>MQPRLFYGIKFVKGQESMFASLKHSLCPQLLHNHAYCPTRNMTTGMATQIAGDLSWTGAMSYHGGMEQTAKEKAL</sequence>
<dbReference type="AlphaFoldDB" id="A0A068S4W4"/>
<comment type="caution">
    <text evidence="1">The sequence shown here is derived from an EMBL/GenBank/DDBJ whole genome shotgun (WGS) entry which is preliminary data.</text>
</comment>
<protein>
    <submittedName>
        <fullName evidence="1">Uncharacterized protein</fullName>
    </submittedName>
</protein>
<keyword evidence="2" id="KW-1185">Reference proteome</keyword>
<accession>A0A068S4W4</accession>
<reference evidence="1" key="1">
    <citation type="submission" date="2013-08" db="EMBL/GenBank/DDBJ databases">
        <title>Gene expansion shapes genome architecture in the human pathogen Lichtheimia corymbifera: an evolutionary genomics analysis in the ancient terrestrial Mucorales (Mucoromycotina).</title>
        <authorList>
            <person name="Schwartze V.U."/>
            <person name="Winter S."/>
            <person name="Shelest E."/>
            <person name="Marcet-Houben M."/>
            <person name="Horn F."/>
            <person name="Wehner S."/>
            <person name="Hoffmann K."/>
            <person name="Riege K."/>
            <person name="Sammeth M."/>
            <person name="Nowrousian M."/>
            <person name="Valiante V."/>
            <person name="Linde J."/>
            <person name="Jacobsen I.D."/>
            <person name="Marz M."/>
            <person name="Brakhage A.A."/>
            <person name="Gabaldon T."/>
            <person name="Bocker S."/>
            <person name="Voigt K."/>
        </authorList>
    </citation>
    <scope>NUCLEOTIDE SEQUENCE [LARGE SCALE GENOMIC DNA]</scope>
    <source>
        <strain evidence="1">FSU 9682</strain>
    </source>
</reference>
<name>A0A068S4W4_9FUNG</name>
<dbReference type="VEuPathDB" id="FungiDB:LCOR_07885.1"/>
<evidence type="ECO:0000313" key="1">
    <source>
        <dbReference type="EMBL" id="CDH56882.1"/>
    </source>
</evidence>
<dbReference type="Proteomes" id="UP000027586">
    <property type="component" value="Unassembled WGS sequence"/>
</dbReference>
<organism evidence="1 2">
    <name type="scientific">Lichtheimia corymbifera JMRC:FSU:9682</name>
    <dbReference type="NCBI Taxonomy" id="1263082"/>
    <lineage>
        <taxon>Eukaryota</taxon>
        <taxon>Fungi</taxon>
        <taxon>Fungi incertae sedis</taxon>
        <taxon>Mucoromycota</taxon>
        <taxon>Mucoromycotina</taxon>
        <taxon>Mucoromycetes</taxon>
        <taxon>Mucorales</taxon>
        <taxon>Lichtheimiaceae</taxon>
        <taxon>Lichtheimia</taxon>
    </lineage>
</organism>
<gene>
    <name evidence="1" type="ORF">LCOR_07885.1</name>
</gene>